<sequence>MDNLQKQNCEENQCCEKQTCCQEEQAQQEKQCCEKQTCCEEEQVKQENQCCEKQTCCQVEQVQQQCTTNCCESDEQIKNTVKQRYGEICEQTKQINAASFCGVGGCCSSTGCGTIDYAVFAENYEKLQGYVPEADLGLGCGIPTEFAEIKKGDIVLDLGSGAGNDCFIARALVGDTGKVIGVDMTPNMIRKAQLNSDKYNFRNVEFRYGDISDLPILDNFVDVVISNCVINLVPDKRKVFQEILRVLKPNGHFSISDVLTTGDLPQSIRKASELHVGCVSGALRKDVQIKLLEELGYVDIQIKKEKTIDFPDELMLKYVSQEELKEFQDSGIKIISATIYAKKQ</sequence>
<dbReference type="AlphaFoldDB" id="A0A8S1R6S2"/>
<keyword evidence="5" id="KW-1185">Reference proteome</keyword>
<dbReference type="Pfam" id="PF13847">
    <property type="entry name" value="Methyltransf_31"/>
    <property type="match status" value="1"/>
</dbReference>
<accession>A0A8S1R6S2</accession>
<dbReference type="PANTHER" id="PTHR43675">
    <property type="entry name" value="ARSENITE METHYLTRANSFERASE"/>
    <property type="match status" value="1"/>
</dbReference>
<evidence type="ECO:0000313" key="4">
    <source>
        <dbReference type="EMBL" id="CAD8123083.1"/>
    </source>
</evidence>
<dbReference type="PANTHER" id="PTHR43675:SF8">
    <property type="entry name" value="ARSENITE METHYLTRANSFERASE"/>
    <property type="match status" value="1"/>
</dbReference>
<keyword evidence="1" id="KW-0808">Transferase</keyword>
<evidence type="ECO:0000259" key="3">
    <source>
        <dbReference type="Pfam" id="PF13847"/>
    </source>
</evidence>
<dbReference type="InterPro" id="IPR026669">
    <property type="entry name" value="Arsenite_MeTrfase-like"/>
</dbReference>
<name>A0A8S1R6S2_9CILI</name>
<evidence type="ECO:0000313" key="5">
    <source>
        <dbReference type="Proteomes" id="UP000692954"/>
    </source>
</evidence>
<dbReference type="NCBIfam" id="NF008823">
    <property type="entry name" value="PRK11873.1"/>
    <property type="match status" value="1"/>
</dbReference>
<gene>
    <name evidence="4" type="ORF">PSON_ATCC_30995.1.T1420093</name>
</gene>
<dbReference type="CDD" id="cd02440">
    <property type="entry name" value="AdoMet_MTases"/>
    <property type="match status" value="1"/>
</dbReference>
<evidence type="ECO:0000256" key="2">
    <source>
        <dbReference type="ARBA" id="ARBA00022691"/>
    </source>
</evidence>
<protein>
    <recommendedName>
        <fullName evidence="3">Methyltransferase domain-containing protein</fullName>
    </recommendedName>
</protein>
<feature type="domain" description="Methyltransferase" evidence="3">
    <location>
        <begin position="149"/>
        <end position="287"/>
    </location>
</feature>
<evidence type="ECO:0000256" key="1">
    <source>
        <dbReference type="ARBA" id="ARBA00022679"/>
    </source>
</evidence>
<reference evidence="4" key="1">
    <citation type="submission" date="2021-01" db="EMBL/GenBank/DDBJ databases">
        <authorList>
            <consortium name="Genoscope - CEA"/>
            <person name="William W."/>
        </authorList>
    </citation>
    <scope>NUCLEOTIDE SEQUENCE</scope>
</reference>
<dbReference type="Proteomes" id="UP000692954">
    <property type="component" value="Unassembled WGS sequence"/>
</dbReference>
<proteinExistence type="predicted"/>
<dbReference type="InterPro" id="IPR025714">
    <property type="entry name" value="Methyltranfer_dom"/>
</dbReference>
<organism evidence="4 5">
    <name type="scientific">Paramecium sonneborni</name>
    <dbReference type="NCBI Taxonomy" id="65129"/>
    <lineage>
        <taxon>Eukaryota</taxon>
        <taxon>Sar</taxon>
        <taxon>Alveolata</taxon>
        <taxon>Ciliophora</taxon>
        <taxon>Intramacronucleata</taxon>
        <taxon>Oligohymenophorea</taxon>
        <taxon>Peniculida</taxon>
        <taxon>Parameciidae</taxon>
        <taxon>Paramecium</taxon>
    </lineage>
</organism>
<dbReference type="GO" id="GO:0008168">
    <property type="term" value="F:methyltransferase activity"/>
    <property type="evidence" value="ECO:0007669"/>
    <property type="project" value="TreeGrafter"/>
</dbReference>
<dbReference type="EMBL" id="CAJJDN010000142">
    <property type="protein sequence ID" value="CAD8123083.1"/>
    <property type="molecule type" value="Genomic_DNA"/>
</dbReference>
<comment type="caution">
    <text evidence="4">The sequence shown here is derived from an EMBL/GenBank/DDBJ whole genome shotgun (WGS) entry which is preliminary data.</text>
</comment>
<dbReference type="OrthoDB" id="8300214at2759"/>
<keyword evidence="2" id="KW-0949">S-adenosyl-L-methionine</keyword>